<keyword evidence="1 4" id="KW-0560">Oxidoreductase</keyword>
<feature type="signal peptide" evidence="5">
    <location>
        <begin position="1"/>
        <end position="30"/>
    </location>
</feature>
<protein>
    <recommendedName>
        <fullName evidence="4">Peptide methionine sulfoxide reductase MsrA</fullName>
        <shortName evidence="4">Protein-methionine-S-oxide reductase</shortName>
        <ecNumber evidence="4">1.8.4.11</ecNumber>
    </recommendedName>
    <alternativeName>
        <fullName evidence="4">Peptide-methionine (S)-S-oxide reductase</fullName>
        <shortName evidence="4">Peptide Met(O) reductase</shortName>
    </alternativeName>
</protein>
<dbReference type="AlphaFoldDB" id="A0A058ZMR4"/>
<dbReference type="Proteomes" id="UP000024836">
    <property type="component" value="Unassembled WGS sequence"/>
</dbReference>
<proteinExistence type="inferred from homology"/>
<dbReference type="GO" id="GO:0033744">
    <property type="term" value="F:L-methionine:thioredoxin-disulfide S-oxidoreductase activity"/>
    <property type="evidence" value="ECO:0007669"/>
    <property type="project" value="RHEA"/>
</dbReference>
<evidence type="ECO:0000256" key="3">
    <source>
        <dbReference type="ARBA" id="ARBA00048782"/>
    </source>
</evidence>
<evidence type="ECO:0000256" key="4">
    <source>
        <dbReference type="HAMAP-Rule" id="MF_01401"/>
    </source>
</evidence>
<comment type="function">
    <text evidence="4">Has an important function as a repair enzyme for proteins that have been inactivated by oxidation. Catalyzes the reversible oxidation-reduction of methionine sulfoxide in proteins to methionine.</text>
</comment>
<evidence type="ECO:0000256" key="1">
    <source>
        <dbReference type="ARBA" id="ARBA00023002"/>
    </source>
</evidence>
<comment type="caution">
    <text evidence="7">The sequence shown here is derived from an EMBL/GenBank/DDBJ whole genome shotgun (WGS) entry which is preliminary data.</text>
</comment>
<dbReference type="InterPro" id="IPR002569">
    <property type="entry name" value="Met_Sox_Rdtase_MsrA_dom"/>
</dbReference>
<dbReference type="HAMAP" id="MF_01401">
    <property type="entry name" value="MsrA"/>
    <property type="match status" value="1"/>
</dbReference>
<evidence type="ECO:0000256" key="5">
    <source>
        <dbReference type="SAM" id="SignalP"/>
    </source>
</evidence>
<dbReference type="OrthoDB" id="4174719at2"/>
<comment type="catalytic activity">
    <reaction evidence="3 4">
        <text>[thioredoxin]-disulfide + L-methionine + H2O = L-methionine (S)-S-oxide + [thioredoxin]-dithiol</text>
        <dbReference type="Rhea" id="RHEA:19993"/>
        <dbReference type="Rhea" id="RHEA-COMP:10698"/>
        <dbReference type="Rhea" id="RHEA-COMP:10700"/>
        <dbReference type="ChEBI" id="CHEBI:15377"/>
        <dbReference type="ChEBI" id="CHEBI:29950"/>
        <dbReference type="ChEBI" id="CHEBI:50058"/>
        <dbReference type="ChEBI" id="CHEBI:57844"/>
        <dbReference type="ChEBI" id="CHEBI:58772"/>
        <dbReference type="EC" id="1.8.4.11"/>
    </reaction>
</comment>
<dbReference type="EC" id="1.8.4.11" evidence="4"/>
<feature type="chain" id="PRO_5001567119" description="Peptide methionine sulfoxide reductase MsrA" evidence="5">
    <location>
        <begin position="31"/>
        <end position="222"/>
    </location>
</feature>
<comment type="similarity">
    <text evidence="4">Belongs to the MsrA Met sulfoxide reductase family.</text>
</comment>
<evidence type="ECO:0000313" key="8">
    <source>
        <dbReference type="Proteomes" id="UP000024836"/>
    </source>
</evidence>
<keyword evidence="8" id="KW-1185">Reference proteome</keyword>
<evidence type="ECO:0000313" key="7">
    <source>
        <dbReference type="EMBL" id="KCV82520.1"/>
    </source>
</evidence>
<reference evidence="7 8" key="1">
    <citation type="submission" date="2013-04" db="EMBL/GenBank/DDBJ databases">
        <title>Shimia sp. 22II-S11-Z10 Genome Sequencing.</title>
        <authorList>
            <person name="Lai Q."/>
            <person name="Li G."/>
            <person name="Shao Z."/>
        </authorList>
    </citation>
    <scope>NUCLEOTIDE SEQUENCE [LARGE SCALE GENOMIC DNA]</scope>
    <source>
        <strain evidence="8">22II-S11-Z10</strain>
    </source>
</reference>
<name>A0A058ZMR4_9RHOB</name>
<dbReference type="PATRIC" id="fig|1461693.3.peg.1266"/>
<evidence type="ECO:0000259" key="6">
    <source>
        <dbReference type="Pfam" id="PF01625"/>
    </source>
</evidence>
<dbReference type="NCBIfam" id="TIGR00401">
    <property type="entry name" value="msrA"/>
    <property type="match status" value="1"/>
</dbReference>
<evidence type="ECO:0000256" key="2">
    <source>
        <dbReference type="ARBA" id="ARBA00047806"/>
    </source>
</evidence>
<dbReference type="EMBL" id="AQQY01000003">
    <property type="protein sequence ID" value="KCV82520.1"/>
    <property type="molecule type" value="Genomic_DNA"/>
</dbReference>
<dbReference type="RefSeq" id="WP_035249485.1">
    <property type="nucleotide sequence ID" value="NZ_AQQY01000003.1"/>
</dbReference>
<comment type="catalytic activity">
    <reaction evidence="2 4">
        <text>L-methionyl-[protein] + [thioredoxin]-disulfide + H2O = L-methionyl-(S)-S-oxide-[protein] + [thioredoxin]-dithiol</text>
        <dbReference type="Rhea" id="RHEA:14217"/>
        <dbReference type="Rhea" id="RHEA-COMP:10698"/>
        <dbReference type="Rhea" id="RHEA-COMP:10700"/>
        <dbReference type="Rhea" id="RHEA-COMP:12313"/>
        <dbReference type="Rhea" id="RHEA-COMP:12315"/>
        <dbReference type="ChEBI" id="CHEBI:15377"/>
        <dbReference type="ChEBI" id="CHEBI:16044"/>
        <dbReference type="ChEBI" id="CHEBI:29950"/>
        <dbReference type="ChEBI" id="CHEBI:44120"/>
        <dbReference type="ChEBI" id="CHEBI:50058"/>
        <dbReference type="EC" id="1.8.4.11"/>
    </reaction>
</comment>
<keyword evidence="5" id="KW-0732">Signal</keyword>
<organism evidence="7 8">
    <name type="scientific">Actibacterium atlanticum</name>
    <dbReference type="NCBI Taxonomy" id="1461693"/>
    <lineage>
        <taxon>Bacteria</taxon>
        <taxon>Pseudomonadati</taxon>
        <taxon>Pseudomonadota</taxon>
        <taxon>Alphaproteobacteria</taxon>
        <taxon>Rhodobacterales</taxon>
        <taxon>Roseobacteraceae</taxon>
        <taxon>Actibacterium</taxon>
    </lineage>
</organism>
<dbReference type="eggNOG" id="COG0225">
    <property type="taxonomic scope" value="Bacteria"/>
</dbReference>
<dbReference type="PANTHER" id="PTHR43774">
    <property type="entry name" value="PEPTIDE METHIONINE SULFOXIDE REDUCTASE"/>
    <property type="match status" value="1"/>
</dbReference>
<dbReference type="InterPro" id="IPR036509">
    <property type="entry name" value="Met_Sox_Rdtase_MsrA_sf"/>
</dbReference>
<feature type="domain" description="Peptide methionine sulphoxide reductase MsrA" evidence="6">
    <location>
        <begin position="35"/>
        <end position="179"/>
    </location>
</feature>
<gene>
    <name evidence="4" type="primary">msrA</name>
    <name evidence="7" type="ORF">ATO10_06246</name>
</gene>
<dbReference type="Pfam" id="PF01625">
    <property type="entry name" value="PMSR"/>
    <property type="match status" value="1"/>
</dbReference>
<dbReference type="SUPFAM" id="SSF55068">
    <property type="entry name" value="Peptide methionine sulfoxide reductase"/>
    <property type="match status" value="1"/>
</dbReference>
<dbReference type="STRING" id="1461693.ATO10_06246"/>
<accession>A0A058ZMR4</accession>
<dbReference type="GO" id="GO:0008113">
    <property type="term" value="F:peptide-methionine (S)-S-oxide reductase activity"/>
    <property type="evidence" value="ECO:0007669"/>
    <property type="project" value="UniProtKB-UniRule"/>
</dbReference>
<sequence length="222" mass="23916">MTSAVQNFKSITLMVAIAIGLLAHCSAANAAPNEKAYVAGGCFWCVESDFESVKGVKEVVSGFAGGTVANPTYKQVVRGGTGHYEAVEITYDPDQISYETLLDLFFRSVDPTDAGGQFCDRGQSYATAIFVSNSAERAAAKAAVAKAQSALGKKVVTPILDAGPFYAAEKYHQDYYKKRDIVVTRFGPKSKAEAYKRYRKACGRDAKVKALWGKQAPFADAH</sequence>
<dbReference type="PANTHER" id="PTHR43774:SF1">
    <property type="entry name" value="PEPTIDE METHIONINE SULFOXIDE REDUCTASE MSRA 2"/>
    <property type="match status" value="1"/>
</dbReference>
<dbReference type="Gene3D" id="3.30.1060.10">
    <property type="entry name" value="Peptide methionine sulphoxide reductase MsrA"/>
    <property type="match status" value="1"/>
</dbReference>
<feature type="active site" evidence="4">
    <location>
        <position position="42"/>
    </location>
</feature>